<accession>A0A2N5XM89</accession>
<dbReference type="Gene3D" id="3.30.420.40">
    <property type="match status" value="2"/>
</dbReference>
<gene>
    <name evidence="3" type="ORF">C0081_18605</name>
</gene>
<dbReference type="InterPro" id="IPR043129">
    <property type="entry name" value="ATPase_NBD"/>
</dbReference>
<dbReference type="InterPro" id="IPR036390">
    <property type="entry name" value="WH_DNA-bd_sf"/>
</dbReference>
<reference evidence="3 4" key="1">
    <citation type="submission" date="2018-01" db="EMBL/GenBank/DDBJ databases">
        <title>The draft genome sequence of Cohaesibacter sp. H1304.</title>
        <authorList>
            <person name="Wang N.-N."/>
            <person name="Du Z.-J."/>
        </authorList>
    </citation>
    <scope>NUCLEOTIDE SEQUENCE [LARGE SCALE GENOMIC DNA]</scope>
    <source>
        <strain evidence="3 4">H1304</strain>
    </source>
</reference>
<dbReference type="GO" id="GO:0016301">
    <property type="term" value="F:kinase activity"/>
    <property type="evidence" value="ECO:0007669"/>
    <property type="project" value="UniProtKB-KW"/>
</dbReference>
<protein>
    <submittedName>
        <fullName evidence="3">Sugar kinase</fullName>
    </submittedName>
</protein>
<dbReference type="RefSeq" id="WP_101535358.1">
    <property type="nucleotide sequence ID" value="NZ_PKUQ01000047.1"/>
</dbReference>
<dbReference type="Proteomes" id="UP000234881">
    <property type="component" value="Unassembled WGS sequence"/>
</dbReference>
<name>A0A2N5XM89_9HYPH</name>
<dbReference type="Pfam" id="PF00480">
    <property type="entry name" value="ROK"/>
    <property type="match status" value="1"/>
</dbReference>
<dbReference type="OrthoDB" id="49685at2"/>
<dbReference type="InterPro" id="IPR000600">
    <property type="entry name" value="ROK"/>
</dbReference>
<dbReference type="PANTHER" id="PTHR18964:SF149">
    <property type="entry name" value="BIFUNCTIONAL UDP-N-ACETYLGLUCOSAMINE 2-EPIMERASE_N-ACETYLMANNOSAMINE KINASE"/>
    <property type="match status" value="1"/>
</dbReference>
<evidence type="ECO:0000256" key="1">
    <source>
        <dbReference type="ARBA" id="ARBA00006479"/>
    </source>
</evidence>
<comment type="similarity">
    <text evidence="1">Belongs to the ROK (NagC/XylR) family.</text>
</comment>
<dbReference type="EMBL" id="PKUQ01000047">
    <property type="protein sequence ID" value="PLW75656.1"/>
    <property type="molecule type" value="Genomic_DNA"/>
</dbReference>
<keyword evidence="3" id="KW-0808">Transferase</keyword>
<dbReference type="Gene3D" id="1.10.10.10">
    <property type="entry name" value="Winged helix-like DNA-binding domain superfamily/Winged helix DNA-binding domain"/>
    <property type="match status" value="1"/>
</dbReference>
<evidence type="ECO:0000313" key="3">
    <source>
        <dbReference type="EMBL" id="PLW75656.1"/>
    </source>
</evidence>
<dbReference type="SUPFAM" id="SSF46785">
    <property type="entry name" value="Winged helix' DNA-binding domain"/>
    <property type="match status" value="1"/>
</dbReference>
<feature type="region of interest" description="Disordered" evidence="2">
    <location>
        <begin position="1"/>
        <end position="22"/>
    </location>
</feature>
<dbReference type="Pfam" id="PF13412">
    <property type="entry name" value="HTH_24"/>
    <property type="match status" value="1"/>
</dbReference>
<evidence type="ECO:0000313" key="4">
    <source>
        <dbReference type="Proteomes" id="UP000234881"/>
    </source>
</evidence>
<dbReference type="SUPFAM" id="SSF53067">
    <property type="entry name" value="Actin-like ATPase domain"/>
    <property type="match status" value="1"/>
</dbReference>
<dbReference type="PANTHER" id="PTHR18964">
    <property type="entry name" value="ROK (REPRESSOR, ORF, KINASE) FAMILY"/>
    <property type="match status" value="1"/>
</dbReference>
<dbReference type="InterPro" id="IPR036388">
    <property type="entry name" value="WH-like_DNA-bd_sf"/>
</dbReference>
<sequence>MSKAPSNIDRISDPSGGANQTRVRAYNERLVLSLVRRHGHLPKSDIARRSGLSAQTVSVIMRSLEADGLLLRREPVRGKVGQPSIPMALNPEGAYSFGMKIGRRSAEMVLINFLGNRIASIRKTYPYPLPHDLLAFAIEAIKELSAKIDKKDLPKIAGIGIGIPFQLWMWAEKVGAPHGSMDLWQGFDISKELEEKTGLHSFTQNDATAACGAELTFGRGAEFADFVYFFIGTFAGGGIVLNHSIYSGRTGNAGALGSLPIKEHGSTGQLLDHASIYDLEKMLIKEGKDPAILRDTLSDWSELGDTLSQWIECASDYIAMAIVASSSVIDFEAAIIDGAIPRNILEILIQKTIAKTDKLDLQGIILPTILPGTVGNGARALGAATLPLFNRYLLDQNVLFKAMG</sequence>
<organism evidence="3 4">
    <name type="scientific">Cohaesibacter celericrescens</name>
    <dbReference type="NCBI Taxonomy" id="2067669"/>
    <lineage>
        <taxon>Bacteria</taxon>
        <taxon>Pseudomonadati</taxon>
        <taxon>Pseudomonadota</taxon>
        <taxon>Alphaproteobacteria</taxon>
        <taxon>Hyphomicrobiales</taxon>
        <taxon>Cohaesibacteraceae</taxon>
    </lineage>
</organism>
<proteinExistence type="inferred from homology"/>
<keyword evidence="4" id="KW-1185">Reference proteome</keyword>
<evidence type="ECO:0000256" key="2">
    <source>
        <dbReference type="SAM" id="MobiDB-lite"/>
    </source>
</evidence>
<keyword evidence="3" id="KW-0418">Kinase</keyword>
<dbReference type="AlphaFoldDB" id="A0A2N5XM89"/>
<comment type="caution">
    <text evidence="3">The sequence shown here is derived from an EMBL/GenBank/DDBJ whole genome shotgun (WGS) entry which is preliminary data.</text>
</comment>